<dbReference type="Gene3D" id="1.20.120.530">
    <property type="entry name" value="GntR ligand-binding domain-like"/>
    <property type="match status" value="1"/>
</dbReference>
<feature type="domain" description="HTH gntR-type" evidence="5">
    <location>
        <begin position="18"/>
        <end position="85"/>
    </location>
</feature>
<keyword evidence="2 6" id="KW-0238">DNA-binding</keyword>
<dbReference type="SUPFAM" id="SSF46785">
    <property type="entry name" value="Winged helix' DNA-binding domain"/>
    <property type="match status" value="1"/>
</dbReference>
<dbReference type="PROSITE" id="PS50949">
    <property type="entry name" value="HTH_GNTR"/>
    <property type="match status" value="1"/>
</dbReference>
<feature type="region of interest" description="Disordered" evidence="4">
    <location>
        <begin position="1"/>
        <end position="20"/>
    </location>
</feature>
<reference evidence="6 7" key="1">
    <citation type="submission" date="2020-08" db="EMBL/GenBank/DDBJ databases">
        <title>Genomic Encyclopedia of Type Strains, Phase IV (KMG-IV): sequencing the most valuable type-strain genomes for metagenomic binning, comparative biology and taxonomic classification.</title>
        <authorList>
            <person name="Goeker M."/>
        </authorList>
    </citation>
    <scope>NUCLEOTIDE SEQUENCE [LARGE SCALE GENOMIC DNA]</scope>
    <source>
        <strain evidence="6 7">DSM 23960</strain>
    </source>
</reference>
<dbReference type="InterPro" id="IPR011711">
    <property type="entry name" value="GntR_C"/>
</dbReference>
<dbReference type="PRINTS" id="PR00035">
    <property type="entry name" value="HTHGNTR"/>
</dbReference>
<sequence>MANTSGQSGKDAAPQGPAPTADDIAHALRVRIQKSELAPGEWLREVRLCEEFGVGRSTVRRALRTLADDGLIEIEENRGARVSTTSVEEVFDLYEVRAALYGLAARFACLRGSDAVIRGLIANIDRLLDAAEHGAPAENIIEISEAIFSEMSACASADAQRMIEVVRRKTRFHFSYVALALTVDGPGPYEHWRQVRAALIDRDAERASKSARDILYFMQGEVARIMLARGPRMRTEASSPRPGAPRKRRTVAEGGVG</sequence>
<comment type="caution">
    <text evidence="6">The sequence shown here is derived from an EMBL/GenBank/DDBJ whole genome shotgun (WGS) entry which is preliminary data.</text>
</comment>
<evidence type="ECO:0000259" key="5">
    <source>
        <dbReference type="PROSITE" id="PS50949"/>
    </source>
</evidence>
<dbReference type="AlphaFoldDB" id="A0A7W6JEV3"/>
<dbReference type="Pfam" id="PF00392">
    <property type="entry name" value="GntR"/>
    <property type="match status" value="1"/>
</dbReference>
<evidence type="ECO:0000313" key="6">
    <source>
        <dbReference type="EMBL" id="MBB4082861.1"/>
    </source>
</evidence>
<evidence type="ECO:0000256" key="1">
    <source>
        <dbReference type="ARBA" id="ARBA00023015"/>
    </source>
</evidence>
<dbReference type="GO" id="GO:0003677">
    <property type="term" value="F:DNA binding"/>
    <property type="evidence" value="ECO:0007669"/>
    <property type="project" value="UniProtKB-KW"/>
</dbReference>
<dbReference type="InterPro" id="IPR036388">
    <property type="entry name" value="WH-like_DNA-bd_sf"/>
</dbReference>
<evidence type="ECO:0000313" key="7">
    <source>
        <dbReference type="Proteomes" id="UP000529946"/>
    </source>
</evidence>
<accession>A0A7W6JEV3</accession>
<proteinExistence type="predicted"/>
<dbReference type="InterPro" id="IPR000524">
    <property type="entry name" value="Tscrpt_reg_HTH_GntR"/>
</dbReference>
<evidence type="ECO:0000256" key="3">
    <source>
        <dbReference type="ARBA" id="ARBA00023163"/>
    </source>
</evidence>
<feature type="region of interest" description="Disordered" evidence="4">
    <location>
        <begin position="230"/>
        <end position="257"/>
    </location>
</feature>
<dbReference type="GO" id="GO:0003700">
    <property type="term" value="F:DNA-binding transcription factor activity"/>
    <property type="evidence" value="ECO:0007669"/>
    <property type="project" value="InterPro"/>
</dbReference>
<dbReference type="PANTHER" id="PTHR43537">
    <property type="entry name" value="TRANSCRIPTIONAL REGULATOR, GNTR FAMILY"/>
    <property type="match status" value="1"/>
</dbReference>
<name>A0A7W6JEV3_9CAUL</name>
<evidence type="ECO:0000256" key="2">
    <source>
        <dbReference type="ARBA" id="ARBA00023125"/>
    </source>
</evidence>
<dbReference type="EMBL" id="JACIDM010000002">
    <property type="protein sequence ID" value="MBB4082861.1"/>
    <property type="molecule type" value="Genomic_DNA"/>
</dbReference>
<gene>
    <name evidence="6" type="ORF">GGR12_001727</name>
</gene>
<dbReference type="SMART" id="SM00345">
    <property type="entry name" value="HTH_GNTR"/>
    <property type="match status" value="1"/>
</dbReference>
<evidence type="ECO:0000256" key="4">
    <source>
        <dbReference type="SAM" id="MobiDB-lite"/>
    </source>
</evidence>
<dbReference type="PANTHER" id="PTHR43537:SF5">
    <property type="entry name" value="UXU OPERON TRANSCRIPTIONAL REGULATOR"/>
    <property type="match status" value="1"/>
</dbReference>
<dbReference type="RefSeq" id="WP_183204015.1">
    <property type="nucleotide sequence ID" value="NZ_BAAAER010000001.1"/>
</dbReference>
<protein>
    <submittedName>
        <fullName evidence="6">DNA-binding GntR family transcriptional regulator</fullName>
    </submittedName>
</protein>
<dbReference type="InterPro" id="IPR036390">
    <property type="entry name" value="WH_DNA-bd_sf"/>
</dbReference>
<organism evidence="6 7">
    <name type="scientific">Brevundimonas lenta</name>
    <dbReference type="NCBI Taxonomy" id="424796"/>
    <lineage>
        <taxon>Bacteria</taxon>
        <taxon>Pseudomonadati</taxon>
        <taxon>Pseudomonadota</taxon>
        <taxon>Alphaproteobacteria</taxon>
        <taxon>Caulobacterales</taxon>
        <taxon>Caulobacteraceae</taxon>
        <taxon>Brevundimonas</taxon>
    </lineage>
</organism>
<dbReference type="Proteomes" id="UP000529946">
    <property type="component" value="Unassembled WGS sequence"/>
</dbReference>
<dbReference type="InterPro" id="IPR008920">
    <property type="entry name" value="TF_FadR/GntR_C"/>
</dbReference>
<keyword evidence="3" id="KW-0804">Transcription</keyword>
<keyword evidence="7" id="KW-1185">Reference proteome</keyword>
<dbReference type="CDD" id="cd07377">
    <property type="entry name" value="WHTH_GntR"/>
    <property type="match status" value="1"/>
</dbReference>
<dbReference type="SUPFAM" id="SSF48008">
    <property type="entry name" value="GntR ligand-binding domain-like"/>
    <property type="match status" value="1"/>
</dbReference>
<keyword evidence="1" id="KW-0805">Transcription regulation</keyword>
<dbReference type="Pfam" id="PF07729">
    <property type="entry name" value="FCD"/>
    <property type="match status" value="1"/>
</dbReference>
<dbReference type="SMART" id="SM00895">
    <property type="entry name" value="FCD"/>
    <property type="match status" value="1"/>
</dbReference>
<dbReference type="Gene3D" id="1.10.10.10">
    <property type="entry name" value="Winged helix-like DNA-binding domain superfamily/Winged helix DNA-binding domain"/>
    <property type="match status" value="1"/>
</dbReference>